<dbReference type="SUPFAM" id="SSF116726">
    <property type="entry name" value="TrkA C-terminal domain-like"/>
    <property type="match status" value="2"/>
</dbReference>
<dbReference type="InterPro" id="IPR051679">
    <property type="entry name" value="DASS-Related_Transporters"/>
</dbReference>
<name>A0A942TDI3_9BACI</name>
<evidence type="ECO:0000313" key="10">
    <source>
        <dbReference type="Proteomes" id="UP000681414"/>
    </source>
</evidence>
<keyword evidence="6 7" id="KW-0472">Membrane</keyword>
<keyword evidence="10" id="KW-1185">Reference proteome</keyword>
<feature type="domain" description="RCK C-terminal" evidence="8">
    <location>
        <begin position="205"/>
        <end position="290"/>
    </location>
</feature>
<dbReference type="PROSITE" id="PS51202">
    <property type="entry name" value="RCK_C"/>
    <property type="match status" value="2"/>
</dbReference>
<evidence type="ECO:0000256" key="1">
    <source>
        <dbReference type="ARBA" id="ARBA00004141"/>
    </source>
</evidence>
<comment type="subcellular location">
    <subcellularLocation>
        <location evidence="1">Membrane</location>
        <topology evidence="1">Multi-pass membrane protein</topology>
    </subcellularLocation>
</comment>
<dbReference type="GO" id="GO:0005886">
    <property type="term" value="C:plasma membrane"/>
    <property type="evidence" value="ECO:0007669"/>
    <property type="project" value="TreeGrafter"/>
</dbReference>
<dbReference type="Pfam" id="PF02080">
    <property type="entry name" value="TrkA_C"/>
    <property type="match status" value="2"/>
</dbReference>
<dbReference type="EMBL" id="JAGYPG010000001">
    <property type="protein sequence ID" value="MBS4194249.1"/>
    <property type="molecule type" value="Genomic_DNA"/>
</dbReference>
<feature type="transmembrane region" description="Helical" evidence="7">
    <location>
        <begin position="57"/>
        <end position="75"/>
    </location>
</feature>
<protein>
    <submittedName>
        <fullName evidence="9">SLC13 family permease</fullName>
    </submittedName>
</protein>
<reference evidence="9 10" key="1">
    <citation type="submission" date="2021-05" db="EMBL/GenBank/DDBJ databases">
        <title>Novel Bacillus species.</title>
        <authorList>
            <person name="Liu G."/>
        </authorList>
    </citation>
    <scope>NUCLEOTIDE SEQUENCE [LARGE SCALE GENOMIC DNA]</scope>
    <source>
        <strain evidence="10">FJAT-49780</strain>
    </source>
</reference>
<dbReference type="InterPro" id="IPR006037">
    <property type="entry name" value="RCK_C"/>
</dbReference>
<dbReference type="GO" id="GO:0006813">
    <property type="term" value="P:potassium ion transport"/>
    <property type="evidence" value="ECO:0007669"/>
    <property type="project" value="InterPro"/>
</dbReference>
<dbReference type="InterPro" id="IPR004680">
    <property type="entry name" value="Cit_transptr-like_dom"/>
</dbReference>
<organism evidence="9 10">
    <name type="scientific">Lederbergia citri</name>
    <dbReference type="NCBI Taxonomy" id="2833580"/>
    <lineage>
        <taxon>Bacteria</taxon>
        <taxon>Bacillati</taxon>
        <taxon>Bacillota</taxon>
        <taxon>Bacilli</taxon>
        <taxon>Bacillales</taxon>
        <taxon>Bacillaceae</taxon>
        <taxon>Lederbergia</taxon>
    </lineage>
</organism>
<dbReference type="Proteomes" id="UP000681414">
    <property type="component" value="Unassembled WGS sequence"/>
</dbReference>
<evidence type="ECO:0000256" key="2">
    <source>
        <dbReference type="ARBA" id="ARBA00022448"/>
    </source>
</evidence>
<feature type="domain" description="RCK C-terminal" evidence="8">
    <location>
        <begin position="298"/>
        <end position="385"/>
    </location>
</feature>
<evidence type="ECO:0000313" key="9">
    <source>
        <dbReference type="EMBL" id="MBS4194249.1"/>
    </source>
</evidence>
<evidence type="ECO:0000256" key="6">
    <source>
        <dbReference type="ARBA" id="ARBA00023136"/>
    </source>
</evidence>
<keyword evidence="4" id="KW-0677">Repeat</keyword>
<feature type="transmembrane region" description="Helical" evidence="7">
    <location>
        <begin position="28"/>
        <end position="45"/>
    </location>
</feature>
<keyword evidence="5 7" id="KW-1133">Transmembrane helix</keyword>
<dbReference type="InterPro" id="IPR031312">
    <property type="entry name" value="Na/sul_symport_CS"/>
</dbReference>
<comment type="caution">
    <text evidence="9">The sequence shown here is derived from an EMBL/GenBank/DDBJ whole genome shotgun (WGS) entry which is preliminary data.</text>
</comment>
<dbReference type="PROSITE" id="PS01271">
    <property type="entry name" value="NA_SULFATE"/>
    <property type="match status" value="1"/>
</dbReference>
<keyword evidence="2" id="KW-0813">Transport</keyword>
<feature type="transmembrane region" description="Helical" evidence="7">
    <location>
        <begin position="447"/>
        <end position="466"/>
    </location>
</feature>
<feature type="transmembrane region" description="Helical" evidence="7">
    <location>
        <begin position="6"/>
        <end position="21"/>
    </location>
</feature>
<evidence type="ECO:0000256" key="3">
    <source>
        <dbReference type="ARBA" id="ARBA00022692"/>
    </source>
</evidence>
<evidence type="ECO:0000256" key="5">
    <source>
        <dbReference type="ARBA" id="ARBA00022989"/>
    </source>
</evidence>
<evidence type="ECO:0000256" key="7">
    <source>
        <dbReference type="SAM" id="Phobius"/>
    </source>
</evidence>
<feature type="transmembrane region" description="Helical" evidence="7">
    <location>
        <begin position="404"/>
        <end position="435"/>
    </location>
</feature>
<keyword evidence="3 7" id="KW-0812">Transmembrane</keyword>
<sequence>MTTEIGFVLFVLILMLLGLVFEIIRPDIILFFTLSIFILSGVLTTEEALRGFSNEGMLTIALLFIVAAAIQKSGIADGVIRKLLGNGSSIRWSLFKILTPVTAFSSVLNNTPIVVTFTPILRKWCSDQQISPSKFLIPLSYATILGGTLTLIGTSTNLVVHGMLLDAGMEGFSFFQIGLVAFPAVFFGLLYVVLFGYKLLPNHKVLLDKVNEQSKEYISQLEVGEDFPFLNKTVEGAGLRRLKGLFLIEIIRKDEKVSPVKSTTIIRQGDKLIFTGLISTIAELQNIKGLQLKTDSNLSLDMLKNGNTQLVEAVVSHHSSLLYKKIQDSYFRSKFDAGVIAVHRHRERIKSKIGDITLKPGDALLLLCGPDFDKKIKLSNDFYVTTPLKAPSILEDKKRGWFSLFLLLAMIVLVTLNILSMLKAMIILVCMLLLVRVITPEEAMKSLHLPVLLLIACAFGIGTALLDSGTASFLASGLILIAKPYGILAVLSVLYLVTNLLTEIITNSAAAVIMFPISIEMAHMMGIAPISFVLAITIAASASFSTPIGYQTNLIVYGPGGYKFMDYVKIGIPLNIIVMCSTIFMIYTFWV</sequence>
<dbReference type="PANTHER" id="PTHR43652:SF2">
    <property type="entry name" value="BASIC AMINO ACID ANTIPORTER YFCC-RELATED"/>
    <property type="match status" value="1"/>
</dbReference>
<feature type="transmembrane region" description="Helical" evidence="7">
    <location>
        <begin position="570"/>
        <end position="590"/>
    </location>
</feature>
<proteinExistence type="predicted"/>
<feature type="transmembrane region" description="Helical" evidence="7">
    <location>
        <begin position="504"/>
        <end position="523"/>
    </location>
</feature>
<feature type="transmembrane region" description="Helical" evidence="7">
    <location>
        <begin position="473"/>
        <end position="498"/>
    </location>
</feature>
<evidence type="ECO:0000259" key="8">
    <source>
        <dbReference type="PROSITE" id="PS51202"/>
    </source>
</evidence>
<dbReference type="InterPro" id="IPR036721">
    <property type="entry name" value="RCK_C_sf"/>
</dbReference>
<feature type="transmembrane region" description="Helical" evidence="7">
    <location>
        <begin position="135"/>
        <end position="154"/>
    </location>
</feature>
<dbReference type="GO" id="GO:0008324">
    <property type="term" value="F:monoatomic cation transmembrane transporter activity"/>
    <property type="evidence" value="ECO:0007669"/>
    <property type="project" value="InterPro"/>
</dbReference>
<dbReference type="Gene3D" id="3.30.70.1450">
    <property type="entry name" value="Regulator of K+ conductance, C-terminal domain"/>
    <property type="match status" value="2"/>
</dbReference>
<dbReference type="AlphaFoldDB" id="A0A942TDI3"/>
<gene>
    <name evidence="9" type="ORF">KHA97_04055</name>
</gene>
<dbReference type="Pfam" id="PF03600">
    <property type="entry name" value="CitMHS"/>
    <property type="match status" value="1"/>
</dbReference>
<feature type="transmembrane region" description="Helical" evidence="7">
    <location>
        <begin position="530"/>
        <end position="550"/>
    </location>
</feature>
<feature type="transmembrane region" description="Helical" evidence="7">
    <location>
        <begin position="174"/>
        <end position="197"/>
    </location>
</feature>
<accession>A0A942TDI3</accession>
<dbReference type="PANTHER" id="PTHR43652">
    <property type="entry name" value="BASIC AMINO ACID ANTIPORTER YFCC-RELATED"/>
    <property type="match status" value="1"/>
</dbReference>
<evidence type="ECO:0000256" key="4">
    <source>
        <dbReference type="ARBA" id="ARBA00022737"/>
    </source>
</evidence>